<evidence type="ECO:0000313" key="3">
    <source>
        <dbReference type="Proteomes" id="UP000036959"/>
    </source>
</evidence>
<reference evidence="3" key="1">
    <citation type="submission" date="2015-06" db="EMBL/GenBank/DDBJ databases">
        <title>Comparative genomics of Burkholderia leaf nodule symbionts.</title>
        <authorList>
            <person name="Carlier A."/>
            <person name="Eberl L."/>
            <person name="Pinto-Carbo M."/>
        </authorList>
    </citation>
    <scope>NUCLEOTIDE SEQUENCE [LARGE SCALE GENOMIC DNA]</scope>
    <source>
        <strain evidence="3">UZHbot4</strain>
    </source>
</reference>
<evidence type="ECO:0000259" key="1">
    <source>
        <dbReference type="PROSITE" id="PS51819"/>
    </source>
</evidence>
<dbReference type="Proteomes" id="UP000036959">
    <property type="component" value="Unassembled WGS sequence"/>
</dbReference>
<dbReference type="PANTHER" id="PTHR36503">
    <property type="entry name" value="BLR2520 PROTEIN"/>
    <property type="match status" value="1"/>
</dbReference>
<dbReference type="Gene3D" id="3.10.180.10">
    <property type="entry name" value="2,3-Dihydroxybiphenyl 1,2-Dioxygenase, domain 1"/>
    <property type="match status" value="1"/>
</dbReference>
<keyword evidence="2" id="KW-0456">Lyase</keyword>
<dbReference type="EMBL" id="LFJJ01000001">
    <property type="protein sequence ID" value="KND62393.1"/>
    <property type="molecule type" value="Genomic_DNA"/>
</dbReference>
<dbReference type="CDD" id="cd06587">
    <property type="entry name" value="VOC"/>
    <property type="match status" value="1"/>
</dbReference>
<dbReference type="PROSITE" id="PS51819">
    <property type="entry name" value="VOC"/>
    <property type="match status" value="1"/>
</dbReference>
<gene>
    <name evidence="2" type="ORF">BVER_01596c</name>
</gene>
<evidence type="ECO:0000313" key="2">
    <source>
        <dbReference type="EMBL" id="KND62393.1"/>
    </source>
</evidence>
<dbReference type="InterPro" id="IPR004360">
    <property type="entry name" value="Glyas_Fos-R_dOase_dom"/>
</dbReference>
<dbReference type="InterPro" id="IPR037523">
    <property type="entry name" value="VOC_core"/>
</dbReference>
<protein>
    <submittedName>
        <fullName evidence="2">Lactoylglutathione lyase and related lyase</fullName>
    </submittedName>
</protein>
<dbReference type="AlphaFoldDB" id="A0A0L0MJ92"/>
<feature type="domain" description="VOC" evidence="1">
    <location>
        <begin position="18"/>
        <end position="128"/>
    </location>
</feature>
<name>A0A0L0MJ92_9BURK</name>
<organism evidence="2 3">
    <name type="scientific">Candidatus Burkholderia verschuerenii</name>
    <dbReference type="NCBI Taxonomy" id="242163"/>
    <lineage>
        <taxon>Bacteria</taxon>
        <taxon>Pseudomonadati</taxon>
        <taxon>Pseudomonadota</taxon>
        <taxon>Betaproteobacteria</taxon>
        <taxon>Burkholderiales</taxon>
        <taxon>Burkholderiaceae</taxon>
        <taxon>Burkholderia</taxon>
    </lineage>
</organism>
<proteinExistence type="predicted"/>
<dbReference type="PANTHER" id="PTHR36503:SF3">
    <property type="entry name" value="BLR0126 PROTEIN"/>
    <property type="match status" value="1"/>
</dbReference>
<sequence>MTQARMNEPEDDDVRIESLSTITFATHDMARSVRFYETLGFRIVYGGANEAFTSFAFGSSFLNITSETHGPIQWWGRVIIYVSDVDAFYRRAISRGIEPQFAPRDAPWNERYFHLTDPDGHELSFARPL</sequence>
<accession>A0A0L0MJ92</accession>
<dbReference type="PATRIC" id="fig|242163.4.peg.58"/>
<dbReference type="OrthoDB" id="9798201at2"/>
<keyword evidence="3" id="KW-1185">Reference proteome</keyword>
<dbReference type="InterPro" id="IPR029068">
    <property type="entry name" value="Glyas_Bleomycin-R_OHBP_Dase"/>
</dbReference>
<comment type="caution">
    <text evidence="2">The sequence shown here is derived from an EMBL/GenBank/DDBJ whole genome shotgun (WGS) entry which is preliminary data.</text>
</comment>
<dbReference type="Pfam" id="PF00903">
    <property type="entry name" value="Glyoxalase"/>
    <property type="match status" value="1"/>
</dbReference>
<dbReference type="SUPFAM" id="SSF54593">
    <property type="entry name" value="Glyoxalase/Bleomycin resistance protein/Dihydroxybiphenyl dioxygenase"/>
    <property type="match status" value="1"/>
</dbReference>
<dbReference type="GO" id="GO:0016829">
    <property type="term" value="F:lyase activity"/>
    <property type="evidence" value="ECO:0007669"/>
    <property type="project" value="UniProtKB-KW"/>
</dbReference>